<sequence>PPLTLSRDEIDILVSTLRESIEATMDDLARE</sequence>
<gene>
    <name evidence="1" type="ORF">METZ01_LOCUS356179</name>
</gene>
<feature type="non-terminal residue" evidence="1">
    <location>
        <position position="1"/>
    </location>
</feature>
<reference evidence="1" key="1">
    <citation type="submission" date="2018-05" db="EMBL/GenBank/DDBJ databases">
        <authorList>
            <person name="Lanie J.A."/>
            <person name="Ng W.-L."/>
            <person name="Kazmierczak K.M."/>
            <person name="Andrzejewski T.M."/>
            <person name="Davidsen T.M."/>
            <person name="Wayne K.J."/>
            <person name="Tettelin H."/>
            <person name="Glass J.I."/>
            <person name="Rusch D."/>
            <person name="Podicherti R."/>
            <person name="Tsui H.-C.T."/>
            <person name="Winkler M.E."/>
        </authorList>
    </citation>
    <scope>NUCLEOTIDE SEQUENCE</scope>
</reference>
<name>A0A382S1K4_9ZZZZ</name>
<dbReference type="EMBL" id="UINC01125474">
    <property type="protein sequence ID" value="SVD03325.1"/>
    <property type="molecule type" value="Genomic_DNA"/>
</dbReference>
<proteinExistence type="predicted"/>
<accession>A0A382S1K4</accession>
<protein>
    <submittedName>
        <fullName evidence="1">Uncharacterized protein</fullName>
    </submittedName>
</protein>
<organism evidence="1">
    <name type="scientific">marine metagenome</name>
    <dbReference type="NCBI Taxonomy" id="408172"/>
    <lineage>
        <taxon>unclassified sequences</taxon>
        <taxon>metagenomes</taxon>
        <taxon>ecological metagenomes</taxon>
    </lineage>
</organism>
<dbReference type="AlphaFoldDB" id="A0A382S1K4"/>
<evidence type="ECO:0000313" key="1">
    <source>
        <dbReference type="EMBL" id="SVD03325.1"/>
    </source>
</evidence>